<comment type="caution">
    <text evidence="17">The sequence shown here is derived from an EMBL/GenBank/DDBJ whole genome shotgun (WGS) entry which is preliminary data.</text>
</comment>
<dbReference type="UniPathway" id="UPA00277">
    <property type="reaction ID" value="UER00407"/>
</dbReference>
<keyword evidence="11 15" id="KW-0067">ATP-binding</keyword>
<dbReference type="NCBIfam" id="NF004163">
    <property type="entry name" value="PRK05627.1-6"/>
    <property type="match status" value="1"/>
</dbReference>
<keyword evidence="9 15" id="KW-0418">Kinase</keyword>
<dbReference type="NCBIfam" id="NF004162">
    <property type="entry name" value="PRK05627.1-5"/>
    <property type="match status" value="1"/>
</dbReference>
<dbReference type="PANTHER" id="PTHR22749">
    <property type="entry name" value="RIBOFLAVIN KINASE/FMN ADENYLYLTRANSFERASE"/>
    <property type="match status" value="1"/>
</dbReference>
<accession>Q1N0A8</accession>
<evidence type="ECO:0000256" key="11">
    <source>
        <dbReference type="ARBA" id="ARBA00022840"/>
    </source>
</evidence>
<dbReference type="UniPathway" id="UPA00276">
    <property type="reaction ID" value="UER00406"/>
</dbReference>
<keyword evidence="4 15" id="KW-0285">Flavoprotein</keyword>
<dbReference type="InterPro" id="IPR014729">
    <property type="entry name" value="Rossmann-like_a/b/a_fold"/>
</dbReference>
<dbReference type="EC" id="2.7.7.2" evidence="15"/>
<dbReference type="FunFam" id="3.40.50.620:FF:000021">
    <property type="entry name" value="Riboflavin biosynthesis protein"/>
    <property type="match status" value="1"/>
</dbReference>
<evidence type="ECO:0000256" key="1">
    <source>
        <dbReference type="ARBA" id="ARBA00002121"/>
    </source>
</evidence>
<proteinExistence type="inferred from homology"/>
<keyword evidence="12" id="KW-0511">Multifunctional enzyme</keyword>
<dbReference type="STRING" id="207949.RED65_07969"/>
<dbReference type="InterPro" id="IPR015865">
    <property type="entry name" value="Riboflavin_kinase_bac/euk"/>
</dbReference>
<evidence type="ECO:0000256" key="6">
    <source>
        <dbReference type="ARBA" id="ARBA00022679"/>
    </source>
</evidence>
<evidence type="ECO:0000256" key="15">
    <source>
        <dbReference type="PIRNR" id="PIRNR004491"/>
    </source>
</evidence>
<dbReference type="NCBIfam" id="TIGR00125">
    <property type="entry name" value="cyt_tran_rel"/>
    <property type="match status" value="1"/>
</dbReference>
<comment type="catalytic activity">
    <reaction evidence="14 15">
        <text>FMN + ATP + H(+) = FAD + diphosphate</text>
        <dbReference type="Rhea" id="RHEA:17237"/>
        <dbReference type="ChEBI" id="CHEBI:15378"/>
        <dbReference type="ChEBI" id="CHEBI:30616"/>
        <dbReference type="ChEBI" id="CHEBI:33019"/>
        <dbReference type="ChEBI" id="CHEBI:57692"/>
        <dbReference type="ChEBI" id="CHEBI:58210"/>
        <dbReference type="EC" id="2.7.7.2"/>
    </reaction>
</comment>
<evidence type="ECO:0000256" key="2">
    <source>
        <dbReference type="ARBA" id="ARBA00004726"/>
    </source>
</evidence>
<dbReference type="NCBIfam" id="NF004160">
    <property type="entry name" value="PRK05627.1-3"/>
    <property type="match status" value="1"/>
</dbReference>
<dbReference type="NCBIfam" id="NF004159">
    <property type="entry name" value="PRK05627.1-2"/>
    <property type="match status" value="1"/>
</dbReference>
<comment type="pathway">
    <text evidence="2 15">Cofactor biosynthesis; FAD biosynthesis; FAD from FMN: step 1/1.</text>
</comment>
<evidence type="ECO:0000256" key="8">
    <source>
        <dbReference type="ARBA" id="ARBA00022741"/>
    </source>
</evidence>
<dbReference type="CDD" id="cd02064">
    <property type="entry name" value="FAD_synthetase_N"/>
    <property type="match status" value="1"/>
</dbReference>
<dbReference type="GO" id="GO:0009231">
    <property type="term" value="P:riboflavin biosynthetic process"/>
    <property type="evidence" value="ECO:0007669"/>
    <property type="project" value="InterPro"/>
</dbReference>
<dbReference type="SUPFAM" id="SSF52374">
    <property type="entry name" value="Nucleotidylyl transferase"/>
    <property type="match status" value="1"/>
</dbReference>
<comment type="similarity">
    <text evidence="15">Belongs to the ribF family.</text>
</comment>
<evidence type="ECO:0000256" key="4">
    <source>
        <dbReference type="ARBA" id="ARBA00022630"/>
    </source>
</evidence>
<evidence type="ECO:0000256" key="13">
    <source>
        <dbReference type="ARBA" id="ARBA00047880"/>
    </source>
</evidence>
<dbReference type="SUPFAM" id="SSF82114">
    <property type="entry name" value="Riboflavin kinase-like"/>
    <property type="match status" value="1"/>
</dbReference>
<comment type="pathway">
    <text evidence="3 15">Cofactor biosynthesis; FMN biosynthesis; FMN from riboflavin (ATP route): step 1/1.</text>
</comment>
<dbReference type="GO" id="GO:0006747">
    <property type="term" value="P:FAD biosynthetic process"/>
    <property type="evidence" value="ECO:0007669"/>
    <property type="project" value="UniProtKB-UniRule"/>
</dbReference>
<evidence type="ECO:0000256" key="10">
    <source>
        <dbReference type="ARBA" id="ARBA00022827"/>
    </source>
</evidence>
<keyword evidence="10 15" id="KW-0274">FAD</keyword>
<dbReference type="Pfam" id="PF01687">
    <property type="entry name" value="Flavokinase"/>
    <property type="match status" value="1"/>
</dbReference>
<evidence type="ECO:0000256" key="3">
    <source>
        <dbReference type="ARBA" id="ARBA00005201"/>
    </source>
</evidence>
<evidence type="ECO:0000256" key="12">
    <source>
        <dbReference type="ARBA" id="ARBA00023268"/>
    </source>
</evidence>
<dbReference type="PANTHER" id="PTHR22749:SF6">
    <property type="entry name" value="RIBOFLAVIN KINASE"/>
    <property type="match status" value="1"/>
</dbReference>
<keyword evidence="8 15" id="KW-0547">Nucleotide-binding</keyword>
<feature type="domain" description="Riboflavin kinase" evidence="16">
    <location>
        <begin position="198"/>
        <end position="321"/>
    </location>
</feature>
<gene>
    <name evidence="17" type="ORF">RED65_07969</name>
</gene>
<keyword evidence="6 15" id="KW-0808">Transferase</keyword>
<dbReference type="GO" id="GO:0003919">
    <property type="term" value="F:FMN adenylyltransferase activity"/>
    <property type="evidence" value="ECO:0007669"/>
    <property type="project" value="UniProtKB-UniRule"/>
</dbReference>
<reference evidence="17 18" key="1">
    <citation type="submission" date="2006-03" db="EMBL/GenBank/DDBJ databases">
        <authorList>
            <person name="Pinhassi J."/>
            <person name="Pedros-Alio C."/>
            <person name="Ferriera S."/>
            <person name="Johnson J."/>
            <person name="Kravitz S."/>
            <person name="Halpern A."/>
            <person name="Remington K."/>
            <person name="Beeson K."/>
            <person name="Tran B."/>
            <person name="Rogers Y.-H."/>
            <person name="Friedman R."/>
            <person name="Venter J.C."/>
        </authorList>
    </citation>
    <scope>NUCLEOTIDE SEQUENCE [LARGE SCALE GENOMIC DNA]</scope>
    <source>
        <strain evidence="17 18">RED65</strain>
    </source>
</reference>
<dbReference type="Proteomes" id="UP000004263">
    <property type="component" value="Unassembled WGS sequence"/>
</dbReference>
<organism evidence="17 18">
    <name type="scientific">Bermanella marisrubri</name>
    <dbReference type="NCBI Taxonomy" id="207949"/>
    <lineage>
        <taxon>Bacteria</taxon>
        <taxon>Pseudomonadati</taxon>
        <taxon>Pseudomonadota</taxon>
        <taxon>Gammaproteobacteria</taxon>
        <taxon>Oceanospirillales</taxon>
        <taxon>Oceanospirillaceae</taxon>
        <taxon>Bermanella</taxon>
    </lineage>
</organism>
<evidence type="ECO:0000256" key="5">
    <source>
        <dbReference type="ARBA" id="ARBA00022643"/>
    </source>
</evidence>
<name>Q1N0A8_9GAMM</name>
<dbReference type="InterPro" id="IPR015864">
    <property type="entry name" value="FAD_synthase"/>
</dbReference>
<dbReference type="PIRSF" id="PIRSF004491">
    <property type="entry name" value="FAD_Synth"/>
    <property type="match status" value="1"/>
</dbReference>
<dbReference type="InterPro" id="IPR023468">
    <property type="entry name" value="Riboflavin_kinase"/>
</dbReference>
<comment type="catalytic activity">
    <reaction evidence="13 15">
        <text>riboflavin + ATP = FMN + ADP + H(+)</text>
        <dbReference type="Rhea" id="RHEA:14357"/>
        <dbReference type="ChEBI" id="CHEBI:15378"/>
        <dbReference type="ChEBI" id="CHEBI:30616"/>
        <dbReference type="ChEBI" id="CHEBI:57986"/>
        <dbReference type="ChEBI" id="CHEBI:58210"/>
        <dbReference type="ChEBI" id="CHEBI:456216"/>
        <dbReference type="EC" id="2.7.1.26"/>
    </reaction>
</comment>
<dbReference type="Pfam" id="PF06574">
    <property type="entry name" value="FAD_syn"/>
    <property type="match status" value="1"/>
</dbReference>
<protein>
    <recommendedName>
        <fullName evidence="15">Riboflavin biosynthesis protein</fullName>
    </recommendedName>
    <domain>
        <recommendedName>
            <fullName evidence="15">Riboflavin kinase</fullName>
            <ecNumber evidence="15">2.7.1.26</ecNumber>
        </recommendedName>
        <alternativeName>
            <fullName evidence="15">Flavokinase</fullName>
        </alternativeName>
    </domain>
    <domain>
        <recommendedName>
            <fullName evidence="15">FMN adenylyltransferase</fullName>
            <ecNumber evidence="15">2.7.7.2</ecNumber>
        </recommendedName>
        <alternativeName>
            <fullName evidence="15">FAD pyrophosphorylase</fullName>
        </alternativeName>
        <alternativeName>
            <fullName evidence="15">FAD synthase</fullName>
        </alternativeName>
    </domain>
</protein>
<evidence type="ECO:0000259" key="16">
    <source>
        <dbReference type="SMART" id="SM00904"/>
    </source>
</evidence>
<evidence type="ECO:0000313" key="17">
    <source>
        <dbReference type="EMBL" id="EAT11609.1"/>
    </source>
</evidence>
<dbReference type="NCBIfam" id="TIGR00083">
    <property type="entry name" value="ribF"/>
    <property type="match status" value="1"/>
</dbReference>
<dbReference type="InterPro" id="IPR023465">
    <property type="entry name" value="Riboflavin_kinase_dom_sf"/>
</dbReference>
<dbReference type="InterPro" id="IPR002606">
    <property type="entry name" value="Riboflavin_kinase_bac"/>
</dbReference>
<dbReference type="RefSeq" id="WP_007018830.1">
    <property type="nucleotide sequence ID" value="NZ_CH724119.1"/>
</dbReference>
<evidence type="ECO:0000256" key="7">
    <source>
        <dbReference type="ARBA" id="ARBA00022695"/>
    </source>
</evidence>
<sequence length="323" mass="35849">MDKVPYNAAFYPEDVMLFYRGLHNTRPGSEGCVLTIGNFDGVHLGHQALLDKVKAKGEELSLQTAVMIFEPQPKEFFDPDGAPARLCNLAEKIQLFQRQNIDVLACMAFNPRFRQLTAEAFVQQVLIDALNVKALIVGDDFRFGCDRSGDFAFLQEAGERYGFSVEDTQTIAQSGNRVSSTRVRQALEEGRLLDAAELLGRPYSISGRIAHGQKLGRTIGTPTANVILKREKAPLRGVFAVKVICKQGEFKGVANIGTRPTVGGVKANLEAHLFDFSGDLYGQRIDVIFCEKIRDEKRFDGIDALKAAIEQDRQLAKAYFNKQ</sequence>
<keyword evidence="5 15" id="KW-0288">FMN</keyword>
<dbReference type="SMART" id="SM00904">
    <property type="entry name" value="Flavokinase"/>
    <property type="match status" value="1"/>
</dbReference>
<dbReference type="HOGENOM" id="CLU_048437_0_1_6"/>
<dbReference type="EC" id="2.7.1.26" evidence="15"/>
<evidence type="ECO:0000313" key="18">
    <source>
        <dbReference type="Proteomes" id="UP000004263"/>
    </source>
</evidence>
<dbReference type="Gene3D" id="3.40.50.620">
    <property type="entry name" value="HUPs"/>
    <property type="match status" value="1"/>
</dbReference>
<dbReference type="Gene3D" id="2.40.30.30">
    <property type="entry name" value="Riboflavin kinase-like"/>
    <property type="match status" value="1"/>
</dbReference>
<dbReference type="GO" id="GO:0005524">
    <property type="term" value="F:ATP binding"/>
    <property type="evidence" value="ECO:0007669"/>
    <property type="project" value="UniProtKB-UniRule"/>
</dbReference>
<dbReference type="GO" id="GO:0008531">
    <property type="term" value="F:riboflavin kinase activity"/>
    <property type="evidence" value="ECO:0007669"/>
    <property type="project" value="UniProtKB-UniRule"/>
</dbReference>
<dbReference type="InterPro" id="IPR004821">
    <property type="entry name" value="Cyt_trans-like"/>
</dbReference>
<evidence type="ECO:0000256" key="9">
    <source>
        <dbReference type="ARBA" id="ARBA00022777"/>
    </source>
</evidence>
<dbReference type="EMBL" id="AAQH01000015">
    <property type="protein sequence ID" value="EAT11609.1"/>
    <property type="molecule type" value="Genomic_DNA"/>
</dbReference>
<keyword evidence="7 15" id="KW-0548">Nucleotidyltransferase</keyword>
<dbReference type="GO" id="GO:0009398">
    <property type="term" value="P:FMN biosynthetic process"/>
    <property type="evidence" value="ECO:0007669"/>
    <property type="project" value="UniProtKB-UniRule"/>
</dbReference>
<dbReference type="AlphaFoldDB" id="Q1N0A8"/>
<keyword evidence="18" id="KW-1185">Reference proteome</keyword>
<comment type="function">
    <text evidence="1">Catalyzes the phosphorylation of riboflavin to FMN followed by the adenylation of FMN to FAD.</text>
</comment>
<evidence type="ECO:0000256" key="14">
    <source>
        <dbReference type="ARBA" id="ARBA00049494"/>
    </source>
</evidence>